<feature type="transmembrane region" description="Helical" evidence="5">
    <location>
        <begin position="71"/>
        <end position="89"/>
    </location>
</feature>
<dbReference type="InterPro" id="IPR007016">
    <property type="entry name" value="O-antigen_ligase-rel_domated"/>
</dbReference>
<name>A0A2M7S794_9BACT</name>
<evidence type="ECO:0000259" key="6">
    <source>
        <dbReference type="Pfam" id="PF04932"/>
    </source>
</evidence>
<feature type="transmembrane region" description="Helical" evidence="5">
    <location>
        <begin position="187"/>
        <end position="218"/>
    </location>
</feature>
<dbReference type="GO" id="GO:0016020">
    <property type="term" value="C:membrane"/>
    <property type="evidence" value="ECO:0007669"/>
    <property type="project" value="UniProtKB-SubCell"/>
</dbReference>
<feature type="transmembrane region" description="Helical" evidence="5">
    <location>
        <begin position="101"/>
        <end position="122"/>
    </location>
</feature>
<dbReference type="EMBL" id="PFMR01000265">
    <property type="protein sequence ID" value="PIZ15386.1"/>
    <property type="molecule type" value="Genomic_DNA"/>
</dbReference>
<dbReference type="AlphaFoldDB" id="A0A2M7S794"/>
<accession>A0A2M7S794</accession>
<feature type="transmembrane region" description="Helical" evidence="5">
    <location>
        <begin position="224"/>
        <end position="242"/>
    </location>
</feature>
<evidence type="ECO:0000313" key="7">
    <source>
        <dbReference type="EMBL" id="PIZ15386.1"/>
    </source>
</evidence>
<feature type="transmembrane region" description="Helical" evidence="5">
    <location>
        <begin position="48"/>
        <end position="65"/>
    </location>
</feature>
<dbReference type="Proteomes" id="UP000229307">
    <property type="component" value="Unassembled WGS sequence"/>
</dbReference>
<evidence type="ECO:0000256" key="4">
    <source>
        <dbReference type="ARBA" id="ARBA00023136"/>
    </source>
</evidence>
<comment type="subcellular location">
    <subcellularLocation>
        <location evidence="1">Membrane</location>
        <topology evidence="1">Multi-pass membrane protein</topology>
    </subcellularLocation>
</comment>
<keyword evidence="3 5" id="KW-1133">Transmembrane helix</keyword>
<protein>
    <recommendedName>
        <fullName evidence="6">O-antigen ligase-related domain-containing protein</fullName>
    </recommendedName>
</protein>
<feature type="domain" description="O-antigen ligase-related" evidence="6">
    <location>
        <begin position="189"/>
        <end position="324"/>
    </location>
</feature>
<keyword evidence="4 5" id="KW-0472">Membrane</keyword>
<organism evidence="7 8">
    <name type="scientific">Candidatus Desantisbacteria bacterium CG_4_10_14_0_8_um_filter_48_22</name>
    <dbReference type="NCBI Taxonomy" id="1974543"/>
    <lineage>
        <taxon>Bacteria</taxon>
        <taxon>Candidatus Desantisiibacteriota</taxon>
    </lineage>
</organism>
<feature type="transmembrane region" description="Helical" evidence="5">
    <location>
        <begin position="15"/>
        <end position="36"/>
    </location>
</feature>
<dbReference type="PANTHER" id="PTHR37422:SF13">
    <property type="entry name" value="LIPOPOLYSACCHARIDE BIOSYNTHESIS PROTEIN PA4999-RELATED"/>
    <property type="match status" value="1"/>
</dbReference>
<sequence>MKNDLTEKGMLVTVFWFPIVNVIMYAGLIFSFFSSLTKPKEFKKKTGLDYAILFFFLIVALSVFTSQDKLLSIYGLAAFCAYPAVYFLFSKKINAENIPGIARNVFYSLLIVLAMAVVQVVAPGPFLLKNKGFFDFLGLGWEKGLNAWPGTRLVSTLGNPNVLGAYLILVLPVLACFFLYKPSYKTGIIFIAGALCLFFTYSRAAWIGFFAGILTIAVISRRRLIVLLCLLMMIPFAAMPGLRNRLVSIFRPSAQYGNVGRSYAWQASINMIKAHPLLGTGINTYYRVYPEYQPPGSTDRYPHAHNVFLQIGAETGLTGLMAFCVLVILFLKLSVQTYRKYAVQGNGQGLQWLVLGIIGSTAGFLVQNIGDCTFVRGQMGVMFWAMMGIVKGFSGSIEEQK</sequence>
<feature type="transmembrane region" description="Helical" evidence="5">
    <location>
        <begin position="350"/>
        <end position="369"/>
    </location>
</feature>
<evidence type="ECO:0000256" key="2">
    <source>
        <dbReference type="ARBA" id="ARBA00022692"/>
    </source>
</evidence>
<proteinExistence type="predicted"/>
<dbReference type="InterPro" id="IPR051533">
    <property type="entry name" value="WaaL-like"/>
</dbReference>
<evidence type="ECO:0000256" key="3">
    <source>
        <dbReference type="ARBA" id="ARBA00022989"/>
    </source>
</evidence>
<dbReference type="Pfam" id="PF04932">
    <property type="entry name" value="Wzy_C"/>
    <property type="match status" value="1"/>
</dbReference>
<comment type="caution">
    <text evidence="7">The sequence shown here is derived from an EMBL/GenBank/DDBJ whole genome shotgun (WGS) entry which is preliminary data.</text>
</comment>
<feature type="transmembrane region" description="Helical" evidence="5">
    <location>
        <begin position="163"/>
        <end position="180"/>
    </location>
</feature>
<reference evidence="8" key="1">
    <citation type="submission" date="2017-09" db="EMBL/GenBank/DDBJ databases">
        <title>Depth-based differentiation of microbial function through sediment-hosted aquifers and enrichment of novel symbionts in the deep terrestrial subsurface.</title>
        <authorList>
            <person name="Probst A.J."/>
            <person name="Ladd B."/>
            <person name="Jarett J.K."/>
            <person name="Geller-Mcgrath D.E."/>
            <person name="Sieber C.M.K."/>
            <person name="Emerson J.B."/>
            <person name="Anantharaman K."/>
            <person name="Thomas B.C."/>
            <person name="Malmstrom R."/>
            <person name="Stieglmeier M."/>
            <person name="Klingl A."/>
            <person name="Woyke T."/>
            <person name="Ryan C.M."/>
            <person name="Banfield J.F."/>
        </authorList>
    </citation>
    <scope>NUCLEOTIDE SEQUENCE [LARGE SCALE GENOMIC DNA]</scope>
</reference>
<feature type="transmembrane region" description="Helical" evidence="5">
    <location>
        <begin position="307"/>
        <end position="330"/>
    </location>
</feature>
<gene>
    <name evidence="7" type="ORF">COY52_09885</name>
</gene>
<evidence type="ECO:0000256" key="5">
    <source>
        <dbReference type="SAM" id="Phobius"/>
    </source>
</evidence>
<dbReference type="PANTHER" id="PTHR37422">
    <property type="entry name" value="TEICHURONIC ACID BIOSYNTHESIS PROTEIN TUAE"/>
    <property type="match status" value="1"/>
</dbReference>
<evidence type="ECO:0000256" key="1">
    <source>
        <dbReference type="ARBA" id="ARBA00004141"/>
    </source>
</evidence>
<feature type="transmembrane region" description="Helical" evidence="5">
    <location>
        <begin position="381"/>
        <end position="397"/>
    </location>
</feature>
<evidence type="ECO:0000313" key="8">
    <source>
        <dbReference type="Proteomes" id="UP000229307"/>
    </source>
</evidence>
<keyword evidence="2 5" id="KW-0812">Transmembrane</keyword>